<name>A0A2K3MHH5_TRIPR</name>
<evidence type="ECO:0000313" key="2">
    <source>
        <dbReference type="EMBL" id="PNX90199.1"/>
    </source>
</evidence>
<reference evidence="2 3" key="2">
    <citation type="journal article" date="2017" name="Front. Plant Sci.">
        <title>Gene Classification and Mining of Molecular Markers Useful in Red Clover (Trifolium pratense) Breeding.</title>
        <authorList>
            <person name="Istvanek J."/>
            <person name="Dluhosova J."/>
            <person name="Dluhos P."/>
            <person name="Patkova L."/>
            <person name="Nedelnik J."/>
            <person name="Repkova J."/>
        </authorList>
    </citation>
    <scope>NUCLEOTIDE SEQUENCE [LARGE SCALE GENOMIC DNA]</scope>
    <source>
        <strain evidence="3">cv. Tatra</strain>
        <tissue evidence="2">Young leaves</tissue>
    </source>
</reference>
<evidence type="ECO:0000313" key="3">
    <source>
        <dbReference type="Proteomes" id="UP000236291"/>
    </source>
</evidence>
<accession>A0A2K3MHH5</accession>
<feature type="non-terminal residue" evidence="2">
    <location>
        <position position="125"/>
    </location>
</feature>
<protein>
    <submittedName>
        <fullName evidence="2">Uncharacterized protein</fullName>
    </submittedName>
</protein>
<reference evidence="2 3" key="1">
    <citation type="journal article" date="2014" name="Am. J. Bot.">
        <title>Genome assembly and annotation for red clover (Trifolium pratense; Fabaceae).</title>
        <authorList>
            <person name="Istvanek J."/>
            <person name="Jaros M."/>
            <person name="Krenek A."/>
            <person name="Repkova J."/>
        </authorList>
    </citation>
    <scope>NUCLEOTIDE SEQUENCE [LARGE SCALE GENOMIC DNA]</scope>
    <source>
        <strain evidence="3">cv. Tatra</strain>
        <tissue evidence="2">Young leaves</tissue>
    </source>
</reference>
<dbReference type="AlphaFoldDB" id="A0A2K3MHH5"/>
<dbReference type="EMBL" id="ASHM01062093">
    <property type="protein sequence ID" value="PNX90199.1"/>
    <property type="molecule type" value="Genomic_DNA"/>
</dbReference>
<comment type="caution">
    <text evidence="2">The sequence shown here is derived from an EMBL/GenBank/DDBJ whole genome shotgun (WGS) entry which is preliminary data.</text>
</comment>
<evidence type="ECO:0000256" key="1">
    <source>
        <dbReference type="SAM" id="MobiDB-lite"/>
    </source>
</evidence>
<dbReference type="Proteomes" id="UP000236291">
    <property type="component" value="Unassembled WGS sequence"/>
</dbReference>
<gene>
    <name evidence="2" type="ORF">L195_g046322</name>
</gene>
<feature type="region of interest" description="Disordered" evidence="1">
    <location>
        <begin position="45"/>
        <end position="125"/>
    </location>
</feature>
<proteinExistence type="predicted"/>
<sequence>MIHNKEVNIRLNKSQKIIEDKKLTHYTTETDSGFSQLVLQGDTQSSLAGSTVVADTDEGKEVDDTGTEEAASTGGSSELAGTGVDTEEAASTSVGSNEVEMEATSADDNNEVDREAASAAGDINI</sequence>
<organism evidence="2 3">
    <name type="scientific">Trifolium pratense</name>
    <name type="common">Red clover</name>
    <dbReference type="NCBI Taxonomy" id="57577"/>
    <lineage>
        <taxon>Eukaryota</taxon>
        <taxon>Viridiplantae</taxon>
        <taxon>Streptophyta</taxon>
        <taxon>Embryophyta</taxon>
        <taxon>Tracheophyta</taxon>
        <taxon>Spermatophyta</taxon>
        <taxon>Magnoliopsida</taxon>
        <taxon>eudicotyledons</taxon>
        <taxon>Gunneridae</taxon>
        <taxon>Pentapetalae</taxon>
        <taxon>rosids</taxon>
        <taxon>fabids</taxon>
        <taxon>Fabales</taxon>
        <taxon>Fabaceae</taxon>
        <taxon>Papilionoideae</taxon>
        <taxon>50 kb inversion clade</taxon>
        <taxon>NPAAA clade</taxon>
        <taxon>Hologalegina</taxon>
        <taxon>IRL clade</taxon>
        <taxon>Trifolieae</taxon>
        <taxon>Trifolium</taxon>
    </lineage>
</organism>